<gene>
    <name evidence="3" type="ORF">OBRU01_02521</name>
</gene>
<keyword evidence="1" id="KW-0472">Membrane</keyword>
<dbReference type="Pfam" id="PF08357">
    <property type="entry name" value="SEFIR"/>
    <property type="match status" value="1"/>
</dbReference>
<evidence type="ECO:0000313" key="3">
    <source>
        <dbReference type="EMBL" id="KOB77171.1"/>
    </source>
</evidence>
<keyword evidence="1" id="KW-0812">Transmembrane</keyword>
<evidence type="ECO:0000313" key="4">
    <source>
        <dbReference type="Proteomes" id="UP000037510"/>
    </source>
</evidence>
<evidence type="ECO:0000256" key="1">
    <source>
        <dbReference type="SAM" id="Phobius"/>
    </source>
</evidence>
<accession>A0A0L7LPR7</accession>
<organism evidence="3 4">
    <name type="scientific">Operophtera brumata</name>
    <name type="common">Winter moth</name>
    <name type="synonym">Phalaena brumata</name>
    <dbReference type="NCBI Taxonomy" id="104452"/>
    <lineage>
        <taxon>Eukaryota</taxon>
        <taxon>Metazoa</taxon>
        <taxon>Ecdysozoa</taxon>
        <taxon>Arthropoda</taxon>
        <taxon>Hexapoda</taxon>
        <taxon>Insecta</taxon>
        <taxon>Pterygota</taxon>
        <taxon>Neoptera</taxon>
        <taxon>Endopterygota</taxon>
        <taxon>Lepidoptera</taxon>
        <taxon>Glossata</taxon>
        <taxon>Ditrysia</taxon>
        <taxon>Geometroidea</taxon>
        <taxon>Geometridae</taxon>
        <taxon>Larentiinae</taxon>
        <taxon>Operophtera</taxon>
    </lineage>
</organism>
<dbReference type="Gene3D" id="3.40.50.11530">
    <property type="match status" value="1"/>
</dbReference>
<reference evidence="3 4" key="1">
    <citation type="journal article" date="2015" name="Genome Biol. Evol.">
        <title>The genome of winter moth (Operophtera brumata) provides a genomic perspective on sexual dimorphism and phenology.</title>
        <authorList>
            <person name="Derks M.F."/>
            <person name="Smit S."/>
            <person name="Salis L."/>
            <person name="Schijlen E."/>
            <person name="Bossers A."/>
            <person name="Mateman C."/>
            <person name="Pijl A.S."/>
            <person name="de Ridder D."/>
            <person name="Groenen M.A."/>
            <person name="Visser M.E."/>
            <person name="Megens H.J."/>
        </authorList>
    </citation>
    <scope>NUCLEOTIDE SEQUENCE [LARGE SCALE GENOMIC DNA]</scope>
    <source>
        <strain evidence="3">WM2013NL</strain>
        <tissue evidence="3">Head and thorax</tissue>
    </source>
</reference>
<comment type="caution">
    <text evidence="3">The sequence shown here is derived from an EMBL/GenBank/DDBJ whole genome shotgun (WGS) entry which is preliminary data.</text>
</comment>
<name>A0A0L7LPR7_OPEBR</name>
<feature type="domain" description="SEFIR" evidence="2">
    <location>
        <begin position="184"/>
        <end position="325"/>
    </location>
</feature>
<sequence length="381" mass="43617">MEVYPANSQACTSMPFGPLMPNTKIGGVTLKPYIVSIVHDGMRFRFQDKTTDLRNHCRHINISNNAPIDDRSVLYYDCYWPKTDDKEGQNHILDFEAEDENRVVNRGQYYFNVPTAEMLSKFAAAPSIDDYSKVVAVTMNICIASVTALIVATLFAYYIALRVIRRYWCKDYKLAANEIPQPTKVLVIYSPANRLHAECVASFVTYLRTEYGFDVMYDGDISSTSHGDPYIWAEEAFRLASHVMFLVGPSEVNNHFSIYDKPIITAHKNVDVLLLSFIKASRVSRSPKEVLNVFFEHSTGQVPIETRHDKVFFLLKDWQKLISFLSKNLLPKRQIMRTEKGRCFLEDLTRAKKMLSVNSDDVIVKIFYLRALGIGPSLVQY</sequence>
<dbReference type="EMBL" id="JTDY01000437">
    <property type="protein sequence ID" value="KOB77171.1"/>
    <property type="molecule type" value="Genomic_DNA"/>
</dbReference>
<keyword evidence="4" id="KW-1185">Reference proteome</keyword>
<protein>
    <recommendedName>
        <fullName evidence="2">SEFIR domain-containing protein</fullName>
    </recommendedName>
</protein>
<feature type="transmembrane region" description="Helical" evidence="1">
    <location>
        <begin position="134"/>
        <end position="160"/>
    </location>
</feature>
<dbReference type="AlphaFoldDB" id="A0A0L7LPR7"/>
<dbReference type="Proteomes" id="UP000037510">
    <property type="component" value="Unassembled WGS sequence"/>
</dbReference>
<dbReference type="InterPro" id="IPR013568">
    <property type="entry name" value="SEFIR_dom"/>
</dbReference>
<keyword evidence="1" id="KW-1133">Transmembrane helix</keyword>
<evidence type="ECO:0000259" key="2">
    <source>
        <dbReference type="Pfam" id="PF08357"/>
    </source>
</evidence>
<proteinExistence type="predicted"/>